<sequence>MKQWLPKTSFTKIRQSKNPQKIARGKKNNLMGERSIVLPGVVRIYITYNDATDSSSDEEENL</sequence>
<organism evidence="2 3">
    <name type="scientific">Solanum tuberosum</name>
    <name type="common">Potato</name>
    <dbReference type="NCBI Taxonomy" id="4113"/>
    <lineage>
        <taxon>Eukaryota</taxon>
        <taxon>Viridiplantae</taxon>
        <taxon>Streptophyta</taxon>
        <taxon>Embryophyta</taxon>
        <taxon>Tracheophyta</taxon>
        <taxon>Spermatophyta</taxon>
        <taxon>Magnoliopsida</taxon>
        <taxon>eudicotyledons</taxon>
        <taxon>Gunneridae</taxon>
        <taxon>Pentapetalae</taxon>
        <taxon>asterids</taxon>
        <taxon>lamiids</taxon>
        <taxon>Solanales</taxon>
        <taxon>Solanaceae</taxon>
        <taxon>Solanoideae</taxon>
        <taxon>Solaneae</taxon>
        <taxon>Solanum</taxon>
    </lineage>
</organism>
<evidence type="ECO:0000313" key="2">
    <source>
        <dbReference type="EMBL" id="KAH0757958.1"/>
    </source>
</evidence>
<evidence type="ECO:0000313" key="3">
    <source>
        <dbReference type="Proteomes" id="UP000826656"/>
    </source>
</evidence>
<dbReference type="EMBL" id="JAIVGD010000015">
    <property type="protein sequence ID" value="KAH0757958.1"/>
    <property type="molecule type" value="Genomic_DNA"/>
</dbReference>
<feature type="region of interest" description="Disordered" evidence="1">
    <location>
        <begin position="1"/>
        <end position="28"/>
    </location>
</feature>
<reference evidence="2 3" key="1">
    <citation type="journal article" date="2021" name="bioRxiv">
        <title>Chromosome-scale and haplotype-resolved genome assembly of a tetraploid potato cultivar.</title>
        <authorList>
            <person name="Sun H."/>
            <person name="Jiao W.-B."/>
            <person name="Krause K."/>
            <person name="Campoy J.A."/>
            <person name="Goel M."/>
            <person name="Folz-Donahue K."/>
            <person name="Kukat C."/>
            <person name="Huettel B."/>
            <person name="Schneeberger K."/>
        </authorList>
    </citation>
    <scope>NUCLEOTIDE SEQUENCE [LARGE SCALE GENOMIC DNA]</scope>
    <source>
        <strain evidence="2">SolTubOtavaFocal</strain>
        <tissue evidence="2">Leaves</tissue>
    </source>
</reference>
<gene>
    <name evidence="2" type="ORF">KY290_021451</name>
</gene>
<evidence type="ECO:0000256" key="1">
    <source>
        <dbReference type="SAM" id="MobiDB-lite"/>
    </source>
</evidence>
<keyword evidence="3" id="KW-1185">Reference proteome</keyword>
<feature type="compositionally biased region" description="Polar residues" evidence="1">
    <location>
        <begin position="1"/>
        <end position="19"/>
    </location>
</feature>
<accession>A0ABQ7V3N3</accession>
<name>A0ABQ7V3N3_SOLTU</name>
<proteinExistence type="predicted"/>
<comment type="caution">
    <text evidence="2">The sequence shown here is derived from an EMBL/GenBank/DDBJ whole genome shotgun (WGS) entry which is preliminary data.</text>
</comment>
<dbReference type="Proteomes" id="UP000826656">
    <property type="component" value="Unassembled WGS sequence"/>
</dbReference>
<protein>
    <submittedName>
        <fullName evidence="2">Uncharacterized protein</fullName>
    </submittedName>
</protein>